<dbReference type="PANTHER" id="PTHR33098:SF53">
    <property type="entry name" value="OS05G0540900 PROTEIN"/>
    <property type="match status" value="1"/>
</dbReference>
<name>A0AAX6F928_IRIPA</name>
<feature type="domain" description="DUF4408" evidence="3">
    <location>
        <begin position="6"/>
        <end position="37"/>
    </location>
</feature>
<keyword evidence="5" id="KW-1185">Reference proteome</keyword>
<evidence type="ECO:0000256" key="2">
    <source>
        <dbReference type="SAM" id="Phobius"/>
    </source>
</evidence>
<reference evidence="4" key="1">
    <citation type="journal article" date="2023" name="GigaByte">
        <title>Genome assembly of the bearded iris, Iris pallida Lam.</title>
        <authorList>
            <person name="Bruccoleri R.E."/>
            <person name="Oakeley E.J."/>
            <person name="Faust A.M.E."/>
            <person name="Altorfer M."/>
            <person name="Dessus-Babus S."/>
            <person name="Burckhardt D."/>
            <person name="Oertli M."/>
            <person name="Naumann U."/>
            <person name="Petersen F."/>
            <person name="Wong J."/>
        </authorList>
    </citation>
    <scope>NUCLEOTIDE SEQUENCE</scope>
    <source>
        <strain evidence="4">GSM-AAB239-AS_SAM_17_03QT</strain>
    </source>
</reference>
<feature type="region of interest" description="Disordered" evidence="1">
    <location>
        <begin position="149"/>
        <end position="177"/>
    </location>
</feature>
<comment type="caution">
    <text evidence="4">The sequence shown here is derived from an EMBL/GenBank/DDBJ whole genome shotgun (WGS) entry which is preliminary data.</text>
</comment>
<protein>
    <submittedName>
        <fullName evidence="4">Proline-rich receptor-like protein kinase PERK12</fullName>
    </submittedName>
</protein>
<keyword evidence="2" id="KW-0472">Membrane</keyword>
<keyword evidence="2" id="KW-1133">Transmembrane helix</keyword>
<feature type="region of interest" description="Disordered" evidence="1">
    <location>
        <begin position="75"/>
        <end position="137"/>
    </location>
</feature>
<dbReference type="InterPro" id="IPR008480">
    <property type="entry name" value="DUF761_pln"/>
</dbReference>
<dbReference type="PANTHER" id="PTHR33098">
    <property type="entry name" value="COTTON FIBER (DUF761)"/>
    <property type="match status" value="1"/>
</dbReference>
<evidence type="ECO:0000259" key="3">
    <source>
        <dbReference type="Pfam" id="PF14364"/>
    </source>
</evidence>
<evidence type="ECO:0000256" key="1">
    <source>
        <dbReference type="SAM" id="MobiDB-lite"/>
    </source>
</evidence>
<dbReference type="Pfam" id="PF14364">
    <property type="entry name" value="DUF4408"/>
    <property type="match status" value="1"/>
</dbReference>
<keyword evidence="4" id="KW-0808">Transferase</keyword>
<dbReference type="EMBL" id="JANAVB010030817">
    <property type="protein sequence ID" value="KAJ6812980.1"/>
    <property type="molecule type" value="Genomic_DNA"/>
</dbReference>
<feature type="compositionally biased region" description="Basic and acidic residues" evidence="1">
    <location>
        <begin position="75"/>
        <end position="89"/>
    </location>
</feature>
<keyword evidence="2" id="KW-0812">Transmembrane</keyword>
<feature type="compositionally biased region" description="Basic and acidic residues" evidence="1">
    <location>
        <begin position="116"/>
        <end position="127"/>
    </location>
</feature>
<dbReference type="AlphaFoldDB" id="A0AAX6F928"/>
<feature type="region of interest" description="Disordered" evidence="1">
    <location>
        <begin position="40"/>
        <end position="63"/>
    </location>
</feature>
<sequence length="313" mass="35773">MDESGPSILFSIRGFFTPTVLFVVLNIVIATIALTSRTVRHHHHHQEPAPDHPNHHRPGPTSLERARSIGLFRFGSRDLPHEPEPDHTHQTHYHQHHQPSALERVRSGIFGFGSRDLPHQPEPDHTHQTHYHPHHQPSALERVRSGIFGFGSRDLPNQPEPDQTHQTHYQQHQQPSALERVRSGIFGFGSRDIPQPDAQHFQAQTAAPEPEPEPEYYDMDHHFRRIQSESARPKPVMAEERGALRKLASALSWRAPEVRRRPVAAAAAAAAAAAEEEEVDARADDFINRFKQQLKLQRLDSIMRYKEMLTRGR</sequence>
<evidence type="ECO:0000313" key="4">
    <source>
        <dbReference type="EMBL" id="KAJ6812980.1"/>
    </source>
</evidence>
<evidence type="ECO:0000313" key="5">
    <source>
        <dbReference type="Proteomes" id="UP001140949"/>
    </source>
</evidence>
<reference evidence="4" key="2">
    <citation type="submission" date="2023-04" db="EMBL/GenBank/DDBJ databases">
        <authorList>
            <person name="Bruccoleri R.E."/>
            <person name="Oakeley E.J."/>
            <person name="Faust A.-M."/>
            <person name="Dessus-Babus S."/>
            <person name="Altorfer M."/>
            <person name="Burckhardt D."/>
            <person name="Oertli M."/>
            <person name="Naumann U."/>
            <person name="Petersen F."/>
            <person name="Wong J."/>
        </authorList>
    </citation>
    <scope>NUCLEOTIDE SEQUENCE</scope>
    <source>
        <strain evidence="4">GSM-AAB239-AS_SAM_17_03QT</strain>
        <tissue evidence="4">Leaf</tissue>
    </source>
</reference>
<gene>
    <name evidence="4" type="ORF">M6B38_146590</name>
</gene>
<dbReference type="Proteomes" id="UP001140949">
    <property type="component" value="Unassembled WGS sequence"/>
</dbReference>
<proteinExistence type="predicted"/>
<keyword evidence="4" id="KW-0675">Receptor</keyword>
<accession>A0AAX6F928</accession>
<keyword evidence="4" id="KW-0418">Kinase</keyword>
<dbReference type="GO" id="GO:0016301">
    <property type="term" value="F:kinase activity"/>
    <property type="evidence" value="ECO:0007669"/>
    <property type="project" value="UniProtKB-KW"/>
</dbReference>
<dbReference type="Pfam" id="PF05553">
    <property type="entry name" value="DUF761"/>
    <property type="match status" value="1"/>
</dbReference>
<feature type="transmembrane region" description="Helical" evidence="2">
    <location>
        <begin position="12"/>
        <end position="34"/>
    </location>
</feature>
<dbReference type="InterPro" id="IPR025520">
    <property type="entry name" value="DUF4408"/>
</dbReference>
<feature type="compositionally biased region" description="Low complexity" evidence="1">
    <location>
        <begin position="164"/>
        <end position="174"/>
    </location>
</feature>
<organism evidence="4 5">
    <name type="scientific">Iris pallida</name>
    <name type="common">Sweet iris</name>
    <dbReference type="NCBI Taxonomy" id="29817"/>
    <lineage>
        <taxon>Eukaryota</taxon>
        <taxon>Viridiplantae</taxon>
        <taxon>Streptophyta</taxon>
        <taxon>Embryophyta</taxon>
        <taxon>Tracheophyta</taxon>
        <taxon>Spermatophyta</taxon>
        <taxon>Magnoliopsida</taxon>
        <taxon>Liliopsida</taxon>
        <taxon>Asparagales</taxon>
        <taxon>Iridaceae</taxon>
        <taxon>Iridoideae</taxon>
        <taxon>Irideae</taxon>
        <taxon>Iris</taxon>
    </lineage>
</organism>